<dbReference type="Proteomes" id="UP000029736">
    <property type="component" value="Unassembled WGS sequence"/>
</dbReference>
<protein>
    <submittedName>
        <fullName evidence="1">Uncharacterized protein</fullName>
    </submittedName>
</protein>
<name>A0A098S408_9BACT</name>
<sequence>MHIGVVPNAGGVVGEEKVGQELGQTGGADRVLVQGRAGDDLILIALQGLIGKAEVVHSREIGLRAQGVVGAEYGGVQGEDGKKRL</sequence>
<dbReference type="EMBL" id="JPOS01000075">
    <property type="protein sequence ID" value="KGE86766.1"/>
    <property type="molecule type" value="Genomic_DNA"/>
</dbReference>
<accession>A0A098S408</accession>
<evidence type="ECO:0000313" key="2">
    <source>
        <dbReference type="Proteomes" id="UP000029736"/>
    </source>
</evidence>
<evidence type="ECO:0000313" key="1">
    <source>
        <dbReference type="EMBL" id="KGE86766.1"/>
    </source>
</evidence>
<organism evidence="1 2">
    <name type="scientific">Phaeodactylibacter xiamenensis</name>
    <dbReference type="NCBI Taxonomy" id="1524460"/>
    <lineage>
        <taxon>Bacteria</taxon>
        <taxon>Pseudomonadati</taxon>
        <taxon>Bacteroidota</taxon>
        <taxon>Saprospiria</taxon>
        <taxon>Saprospirales</taxon>
        <taxon>Haliscomenobacteraceae</taxon>
        <taxon>Phaeodactylibacter</taxon>
    </lineage>
</organism>
<gene>
    <name evidence="1" type="ORF">IX84_20095</name>
</gene>
<proteinExistence type="predicted"/>
<dbReference type="AlphaFoldDB" id="A0A098S408"/>
<reference evidence="1 2" key="1">
    <citation type="journal article" date="2014" name="Int. J. Syst. Evol. Microbiol.">
        <title>Phaeodactylibacter xiamenensis gen. nov., sp. nov., a member of the family Saprospiraceae isolated from the marine alga Phaeodactylum tricornutum.</title>
        <authorList>
            <person name="Chen Z.Jr."/>
            <person name="Lei X."/>
            <person name="Lai Q."/>
            <person name="Li Y."/>
            <person name="Zhang B."/>
            <person name="Zhang J."/>
            <person name="Zhang H."/>
            <person name="Yang L."/>
            <person name="Zheng W."/>
            <person name="Tian Y."/>
            <person name="Yu Z."/>
            <person name="Xu H.Jr."/>
            <person name="Zheng T."/>
        </authorList>
    </citation>
    <scope>NUCLEOTIDE SEQUENCE [LARGE SCALE GENOMIC DNA]</scope>
    <source>
        <strain evidence="1 2">KD52</strain>
    </source>
</reference>
<comment type="caution">
    <text evidence="1">The sequence shown here is derived from an EMBL/GenBank/DDBJ whole genome shotgun (WGS) entry which is preliminary data.</text>
</comment>
<keyword evidence="2" id="KW-1185">Reference proteome</keyword>